<dbReference type="GO" id="GO:0009295">
    <property type="term" value="C:nucleoid"/>
    <property type="evidence" value="ECO:0007669"/>
    <property type="project" value="TreeGrafter"/>
</dbReference>
<evidence type="ECO:0000256" key="1">
    <source>
        <dbReference type="ARBA" id="ARBA00023125"/>
    </source>
</evidence>
<organism evidence="5 6">
    <name type="scientific">Chryseolinea soli</name>
    <dbReference type="NCBI Taxonomy" id="2321403"/>
    <lineage>
        <taxon>Bacteria</taxon>
        <taxon>Pseudomonadati</taxon>
        <taxon>Bacteroidota</taxon>
        <taxon>Cytophagia</taxon>
        <taxon>Cytophagales</taxon>
        <taxon>Fulvivirgaceae</taxon>
        <taxon>Chryseolinea</taxon>
    </lineage>
</organism>
<dbReference type="InterPro" id="IPR011344">
    <property type="entry name" value="ssDNA-bd"/>
</dbReference>
<keyword evidence="6" id="KW-1185">Reference proteome</keyword>
<evidence type="ECO:0000313" key="6">
    <source>
        <dbReference type="Proteomes" id="UP000266183"/>
    </source>
</evidence>
<protein>
    <recommendedName>
        <fullName evidence="2 3">Single-stranded DNA-binding protein</fullName>
        <shortName evidence="2">SSB</shortName>
    </recommendedName>
</protein>
<dbReference type="CDD" id="cd04496">
    <property type="entry name" value="SSB_OBF"/>
    <property type="match status" value="1"/>
</dbReference>
<feature type="region of interest" description="Disordered" evidence="4">
    <location>
        <begin position="104"/>
        <end position="149"/>
    </location>
</feature>
<name>A0A385SH73_9BACT</name>
<dbReference type="PIRSF" id="PIRSF002070">
    <property type="entry name" value="SSB"/>
    <property type="match status" value="1"/>
</dbReference>
<dbReference type="PANTHER" id="PTHR10302">
    <property type="entry name" value="SINGLE-STRANDED DNA-BINDING PROTEIN"/>
    <property type="match status" value="1"/>
</dbReference>
<evidence type="ECO:0000313" key="5">
    <source>
        <dbReference type="EMBL" id="AYB30569.1"/>
    </source>
</evidence>
<comment type="subunit">
    <text evidence="2">Homotetramer.</text>
</comment>
<comment type="caution">
    <text evidence="2">Lacks conserved residue(s) required for the propagation of feature annotation.</text>
</comment>
<dbReference type="InterPro" id="IPR012340">
    <property type="entry name" value="NA-bd_OB-fold"/>
</dbReference>
<dbReference type="RefSeq" id="WP_119753875.1">
    <property type="nucleotide sequence ID" value="NZ_CP032382.1"/>
</dbReference>
<dbReference type="Gene3D" id="2.40.50.140">
    <property type="entry name" value="Nucleic acid-binding proteins"/>
    <property type="match status" value="1"/>
</dbReference>
<dbReference type="GO" id="GO:0006260">
    <property type="term" value="P:DNA replication"/>
    <property type="evidence" value="ECO:0007669"/>
    <property type="project" value="InterPro"/>
</dbReference>
<dbReference type="NCBIfam" id="TIGR00621">
    <property type="entry name" value="ssb"/>
    <property type="match status" value="1"/>
</dbReference>
<dbReference type="PANTHER" id="PTHR10302:SF27">
    <property type="entry name" value="SINGLE-STRANDED DNA-BINDING PROTEIN"/>
    <property type="match status" value="1"/>
</dbReference>
<feature type="compositionally biased region" description="Gly residues" evidence="4">
    <location>
        <begin position="111"/>
        <end position="120"/>
    </location>
</feature>
<evidence type="ECO:0000256" key="3">
    <source>
        <dbReference type="PIRNR" id="PIRNR002070"/>
    </source>
</evidence>
<dbReference type="AlphaFoldDB" id="A0A385SH73"/>
<dbReference type="GO" id="GO:0003697">
    <property type="term" value="F:single-stranded DNA binding"/>
    <property type="evidence" value="ECO:0007669"/>
    <property type="project" value="UniProtKB-UniRule"/>
</dbReference>
<evidence type="ECO:0000256" key="4">
    <source>
        <dbReference type="SAM" id="MobiDB-lite"/>
    </source>
</evidence>
<sequence length="149" mass="16135">MSGVNKVILVGRLGKDPEVRNLENGATVANFTIATSESYKDKTTGEKKEITEWHNIVLWRGLAEIAQKYLHKGDMVFVEGKLRTRSWEKEGVTRYTTEVVGDNMTMLSTKGGSGSGGGYSSGYSGAESNSSDSFRASAPADNSTDDLPF</sequence>
<evidence type="ECO:0000256" key="2">
    <source>
        <dbReference type="HAMAP-Rule" id="MF_00984"/>
    </source>
</evidence>
<dbReference type="EMBL" id="CP032382">
    <property type="protein sequence ID" value="AYB30569.1"/>
    <property type="molecule type" value="Genomic_DNA"/>
</dbReference>
<dbReference type="SUPFAM" id="SSF50249">
    <property type="entry name" value="Nucleic acid-binding proteins"/>
    <property type="match status" value="1"/>
</dbReference>
<gene>
    <name evidence="5" type="primary">ssb</name>
    <name evidence="5" type="ORF">D4L85_08250</name>
</gene>
<feature type="compositionally biased region" description="Low complexity" evidence="4">
    <location>
        <begin position="121"/>
        <end position="133"/>
    </location>
</feature>
<dbReference type="Proteomes" id="UP000266183">
    <property type="component" value="Chromosome"/>
</dbReference>
<reference evidence="6" key="1">
    <citation type="submission" date="2018-09" db="EMBL/GenBank/DDBJ databases">
        <title>Chryseolinea sp. KIS68-18 isolated from soil.</title>
        <authorList>
            <person name="Weon H.-Y."/>
            <person name="Kwon S.-W."/>
            <person name="Lee S.A."/>
        </authorList>
    </citation>
    <scope>NUCLEOTIDE SEQUENCE [LARGE SCALE GENOMIC DNA]</scope>
    <source>
        <strain evidence="6">KIS68-18</strain>
    </source>
</reference>
<dbReference type="KEGG" id="chk:D4L85_08250"/>
<keyword evidence="1 2" id="KW-0238">DNA-binding</keyword>
<dbReference type="Pfam" id="PF00436">
    <property type="entry name" value="SSB"/>
    <property type="match status" value="1"/>
</dbReference>
<dbReference type="InterPro" id="IPR000424">
    <property type="entry name" value="Primosome_PriB/ssb"/>
</dbReference>
<dbReference type="HAMAP" id="MF_00984">
    <property type="entry name" value="SSB"/>
    <property type="match status" value="1"/>
</dbReference>
<dbReference type="OrthoDB" id="9809878at2"/>
<accession>A0A385SH73</accession>
<dbReference type="PROSITE" id="PS50935">
    <property type="entry name" value="SSB"/>
    <property type="match status" value="1"/>
</dbReference>
<proteinExistence type="inferred from homology"/>